<organism evidence="1 2">
    <name type="scientific">Penicillium hordei</name>
    <dbReference type="NCBI Taxonomy" id="40994"/>
    <lineage>
        <taxon>Eukaryota</taxon>
        <taxon>Fungi</taxon>
        <taxon>Dikarya</taxon>
        <taxon>Ascomycota</taxon>
        <taxon>Pezizomycotina</taxon>
        <taxon>Eurotiomycetes</taxon>
        <taxon>Eurotiomycetidae</taxon>
        <taxon>Eurotiales</taxon>
        <taxon>Aspergillaceae</taxon>
        <taxon>Penicillium</taxon>
    </lineage>
</organism>
<gene>
    <name evidence="1" type="ORF">N7537_001498</name>
</gene>
<reference evidence="1" key="1">
    <citation type="journal article" date="2023" name="IMA Fungus">
        <title>Comparative genomic study of the Penicillium genus elucidates a diverse pangenome and 15 lateral gene transfer events.</title>
        <authorList>
            <person name="Petersen C."/>
            <person name="Sorensen T."/>
            <person name="Nielsen M.R."/>
            <person name="Sondergaard T.E."/>
            <person name="Sorensen J.L."/>
            <person name="Fitzpatrick D.A."/>
            <person name="Frisvad J.C."/>
            <person name="Nielsen K.L."/>
        </authorList>
    </citation>
    <scope>NUCLEOTIDE SEQUENCE</scope>
    <source>
        <strain evidence="1">IBT 12815</strain>
    </source>
</reference>
<evidence type="ECO:0000313" key="2">
    <source>
        <dbReference type="Proteomes" id="UP001213799"/>
    </source>
</evidence>
<sequence>MGLDWETFSYGEVNINVNGMSKQPDWALGPRRPPPGTRKRPMVVAEIAISETRTRLQRDIDLWLDPSRGNTNVAIAIKINRTRLLITIDNIEIRESHIGDEVRVSGAPLTIPFDLLFLRPPKSPREGDLTIGKEGIEEFAKWVWEAQFAPF</sequence>
<comment type="caution">
    <text evidence="1">The sequence shown here is derived from an EMBL/GenBank/DDBJ whole genome shotgun (WGS) entry which is preliminary data.</text>
</comment>
<name>A0AAD6EFK3_9EURO</name>
<dbReference type="GeneID" id="81582798"/>
<dbReference type="EMBL" id="JAQJAE010000001">
    <property type="protein sequence ID" value="KAJ5616384.1"/>
    <property type="molecule type" value="Genomic_DNA"/>
</dbReference>
<keyword evidence="2" id="KW-1185">Reference proteome</keyword>
<dbReference type="RefSeq" id="XP_056757551.1">
    <property type="nucleotide sequence ID" value="XM_056892556.1"/>
</dbReference>
<accession>A0AAD6EFK3</accession>
<evidence type="ECO:0000313" key="1">
    <source>
        <dbReference type="EMBL" id="KAJ5616384.1"/>
    </source>
</evidence>
<dbReference type="Proteomes" id="UP001213799">
    <property type="component" value="Unassembled WGS sequence"/>
</dbReference>
<protein>
    <submittedName>
        <fullName evidence="1">Uncharacterized protein</fullName>
    </submittedName>
</protein>
<proteinExistence type="predicted"/>
<dbReference type="AlphaFoldDB" id="A0AAD6EFK3"/>
<reference evidence="1" key="2">
    <citation type="submission" date="2023-01" db="EMBL/GenBank/DDBJ databases">
        <authorList>
            <person name="Petersen C."/>
        </authorList>
    </citation>
    <scope>NUCLEOTIDE SEQUENCE</scope>
    <source>
        <strain evidence="1">IBT 12815</strain>
    </source>
</reference>